<dbReference type="AlphaFoldDB" id="A0A0F9J967"/>
<organism evidence="1">
    <name type="scientific">marine sediment metagenome</name>
    <dbReference type="NCBI Taxonomy" id="412755"/>
    <lineage>
        <taxon>unclassified sequences</taxon>
        <taxon>metagenomes</taxon>
        <taxon>ecological metagenomes</taxon>
    </lineage>
</organism>
<gene>
    <name evidence="1" type="ORF">LCGC14_1785030</name>
</gene>
<reference evidence="1" key="1">
    <citation type="journal article" date="2015" name="Nature">
        <title>Complex archaea that bridge the gap between prokaryotes and eukaryotes.</title>
        <authorList>
            <person name="Spang A."/>
            <person name="Saw J.H."/>
            <person name="Jorgensen S.L."/>
            <person name="Zaremba-Niedzwiedzka K."/>
            <person name="Martijn J."/>
            <person name="Lind A.E."/>
            <person name="van Eijk R."/>
            <person name="Schleper C."/>
            <person name="Guy L."/>
            <person name="Ettema T.J."/>
        </authorList>
    </citation>
    <scope>NUCLEOTIDE SEQUENCE</scope>
</reference>
<protein>
    <submittedName>
        <fullName evidence="1">Uncharacterized protein</fullName>
    </submittedName>
</protein>
<comment type="caution">
    <text evidence="1">The sequence shown here is derived from an EMBL/GenBank/DDBJ whole genome shotgun (WGS) entry which is preliminary data.</text>
</comment>
<proteinExistence type="predicted"/>
<name>A0A0F9J967_9ZZZZ</name>
<sequence>MSIFSIIKEAISPVTGLIDELHTSEDEKLAAKAKLSMIQSEMAS</sequence>
<feature type="non-terminal residue" evidence="1">
    <location>
        <position position="44"/>
    </location>
</feature>
<dbReference type="EMBL" id="LAZR01016950">
    <property type="protein sequence ID" value="KKM02381.1"/>
    <property type="molecule type" value="Genomic_DNA"/>
</dbReference>
<evidence type="ECO:0000313" key="1">
    <source>
        <dbReference type="EMBL" id="KKM02381.1"/>
    </source>
</evidence>
<accession>A0A0F9J967</accession>